<comment type="similarity">
    <text evidence="1">Belongs to the CAF1 family.</text>
</comment>
<evidence type="ECO:0000256" key="1">
    <source>
        <dbReference type="ARBA" id="ARBA00008372"/>
    </source>
</evidence>
<evidence type="ECO:0000313" key="4">
    <source>
        <dbReference type="Proteomes" id="UP001176940"/>
    </source>
</evidence>
<dbReference type="InterPro" id="IPR012337">
    <property type="entry name" value="RNaseH-like_sf"/>
</dbReference>
<reference evidence="3" key="1">
    <citation type="submission" date="2023-07" db="EMBL/GenBank/DDBJ databases">
        <authorList>
            <person name="Stuckert A."/>
        </authorList>
    </citation>
    <scope>NUCLEOTIDE SEQUENCE</scope>
</reference>
<name>A0ABN9KTN4_9NEOB</name>
<dbReference type="SUPFAM" id="SSF53098">
    <property type="entry name" value="Ribonuclease H-like"/>
    <property type="match status" value="1"/>
</dbReference>
<dbReference type="Gene3D" id="3.30.420.10">
    <property type="entry name" value="Ribonuclease H-like superfamily/Ribonuclease H"/>
    <property type="match status" value="1"/>
</dbReference>
<dbReference type="EMBL" id="CAUEEQ010001225">
    <property type="protein sequence ID" value="CAJ0919253.1"/>
    <property type="molecule type" value="Genomic_DNA"/>
</dbReference>
<keyword evidence="4" id="KW-1185">Reference proteome</keyword>
<dbReference type="InterPro" id="IPR051181">
    <property type="entry name" value="CAF1_poly(A)_ribonucleases"/>
</dbReference>
<feature type="region of interest" description="Disordered" evidence="2">
    <location>
        <begin position="1"/>
        <end position="31"/>
    </location>
</feature>
<accession>A0ABN9KTN4</accession>
<proteinExistence type="inferred from homology"/>
<sequence length="229" mass="26286">MKNQKSEEKWDPLPRYQCRRQGKHMPPPMNSAVGTNGTSGTFLCEYDFKDQLPAVCQAIAEADFLAIDGEFSGISDGPSFTALTNSLDTAEERYQKLKQHSMEFLLFQFGLCTFTYDSKKAKYIMKSFNFYIFPRPFSRNSPDKKFVCQSSSIDFLANQGFDFNKVFRDGIPYLNQEEERQLRDQQEDKRYHTNGASTTCYMYVSPDAARAPVIPVVPDDQKDFIDTIV</sequence>
<dbReference type="InterPro" id="IPR006941">
    <property type="entry name" value="RNase_CAF1"/>
</dbReference>
<dbReference type="Proteomes" id="UP001176940">
    <property type="component" value="Unassembled WGS sequence"/>
</dbReference>
<protein>
    <submittedName>
        <fullName evidence="3">Uncharacterized protein</fullName>
    </submittedName>
</protein>
<comment type="caution">
    <text evidence="3">The sequence shown here is derived from an EMBL/GenBank/DDBJ whole genome shotgun (WGS) entry which is preliminary data.</text>
</comment>
<dbReference type="Pfam" id="PF04857">
    <property type="entry name" value="CAF1"/>
    <property type="match status" value="1"/>
</dbReference>
<gene>
    <name evidence="3" type="ORF">RIMI_LOCUS968573</name>
</gene>
<evidence type="ECO:0000256" key="2">
    <source>
        <dbReference type="SAM" id="MobiDB-lite"/>
    </source>
</evidence>
<organism evidence="3 4">
    <name type="scientific">Ranitomeya imitator</name>
    <name type="common">mimic poison frog</name>
    <dbReference type="NCBI Taxonomy" id="111125"/>
    <lineage>
        <taxon>Eukaryota</taxon>
        <taxon>Metazoa</taxon>
        <taxon>Chordata</taxon>
        <taxon>Craniata</taxon>
        <taxon>Vertebrata</taxon>
        <taxon>Euteleostomi</taxon>
        <taxon>Amphibia</taxon>
        <taxon>Batrachia</taxon>
        <taxon>Anura</taxon>
        <taxon>Neobatrachia</taxon>
        <taxon>Hyloidea</taxon>
        <taxon>Dendrobatidae</taxon>
        <taxon>Dendrobatinae</taxon>
        <taxon>Ranitomeya</taxon>
    </lineage>
</organism>
<feature type="compositionally biased region" description="Basic and acidic residues" evidence="2">
    <location>
        <begin position="1"/>
        <end position="12"/>
    </location>
</feature>
<dbReference type="PANTHER" id="PTHR15092">
    <property type="entry name" value="POLY A -SPECIFIC RIBONUCLEASE/TARGET OF EGR1, MEMBER 1"/>
    <property type="match status" value="1"/>
</dbReference>
<dbReference type="InterPro" id="IPR036397">
    <property type="entry name" value="RNaseH_sf"/>
</dbReference>
<evidence type="ECO:0000313" key="3">
    <source>
        <dbReference type="EMBL" id="CAJ0919253.1"/>
    </source>
</evidence>
<dbReference type="PANTHER" id="PTHR15092:SF44">
    <property type="entry name" value="POLY(A)-SPECIFIC RIBONUCLEASE PARN"/>
    <property type="match status" value="1"/>
</dbReference>